<name>A0A178XKP4_9HYPH</name>
<evidence type="ECO:0000256" key="1">
    <source>
        <dbReference type="SAM" id="MobiDB-lite"/>
    </source>
</evidence>
<reference evidence="3 4" key="1">
    <citation type="journal article" date="2016" name="Int. J. Syst. Evol. Microbiol.">
        <title>Ensifer glycinis sp. nov., an novel rhizobial species associated with Glycine spp.</title>
        <authorList>
            <person name="Yan H."/>
            <person name="Yan J."/>
            <person name="Sui X.H."/>
            <person name="Wang E.T."/>
            <person name="Chen W.X."/>
            <person name="Zhang X.X."/>
            <person name="Chen W.F."/>
        </authorList>
    </citation>
    <scope>NUCLEOTIDE SEQUENCE [LARGE SCALE GENOMIC DNA]</scope>
    <source>
        <strain evidence="3 4">CCBAU 23380</strain>
    </source>
</reference>
<evidence type="ECO:0000256" key="2">
    <source>
        <dbReference type="SAM" id="SignalP"/>
    </source>
</evidence>
<organism evidence="3 4">
    <name type="scientific">Sinorhizobium glycinis</name>
    <dbReference type="NCBI Taxonomy" id="1472378"/>
    <lineage>
        <taxon>Bacteria</taxon>
        <taxon>Pseudomonadati</taxon>
        <taxon>Pseudomonadota</taxon>
        <taxon>Alphaproteobacteria</taxon>
        <taxon>Hyphomicrobiales</taxon>
        <taxon>Rhizobiaceae</taxon>
        <taxon>Sinorhizobium/Ensifer group</taxon>
        <taxon>Sinorhizobium</taxon>
    </lineage>
</organism>
<evidence type="ECO:0008006" key="5">
    <source>
        <dbReference type="Google" id="ProtNLM"/>
    </source>
</evidence>
<evidence type="ECO:0000313" key="4">
    <source>
        <dbReference type="Proteomes" id="UP000094025"/>
    </source>
</evidence>
<accession>A0A178XKP4</accession>
<dbReference type="RefSeq" id="WP_064244413.1">
    <property type="nucleotide sequence ID" value="NZ_LPUX01000067.1"/>
</dbReference>
<evidence type="ECO:0000313" key="3">
    <source>
        <dbReference type="EMBL" id="OAP35175.1"/>
    </source>
</evidence>
<feature type="region of interest" description="Disordered" evidence="1">
    <location>
        <begin position="49"/>
        <end position="75"/>
    </location>
</feature>
<comment type="caution">
    <text evidence="3">The sequence shown here is derived from an EMBL/GenBank/DDBJ whole genome shotgun (WGS) entry which is preliminary data.</text>
</comment>
<dbReference type="STRING" id="1472378.AU381_25845"/>
<dbReference type="Proteomes" id="UP000094025">
    <property type="component" value="Unassembled WGS sequence"/>
</dbReference>
<dbReference type="AlphaFoldDB" id="A0A178XKP4"/>
<gene>
    <name evidence="3" type="ORF">AU381_25845</name>
</gene>
<keyword evidence="2" id="KW-0732">Signal</keyword>
<protein>
    <recommendedName>
        <fullName evidence="5">Transmembrane protein</fullName>
    </recommendedName>
</protein>
<dbReference type="EMBL" id="LPUX01000067">
    <property type="protein sequence ID" value="OAP35175.1"/>
    <property type="molecule type" value="Genomic_DNA"/>
</dbReference>
<keyword evidence="4" id="KW-1185">Reference proteome</keyword>
<proteinExistence type="predicted"/>
<feature type="signal peptide" evidence="2">
    <location>
        <begin position="1"/>
        <end position="18"/>
    </location>
</feature>
<dbReference type="PROSITE" id="PS51257">
    <property type="entry name" value="PROKAR_LIPOPROTEIN"/>
    <property type="match status" value="1"/>
</dbReference>
<feature type="chain" id="PRO_5008096979" description="Transmembrane protein" evidence="2">
    <location>
        <begin position="19"/>
        <end position="75"/>
    </location>
</feature>
<sequence length="75" mass="7811">MKLLILVAALPLFASGCAATLPPDVIATGDLAASQAQVRPLRYTSPVSGYTHRVPVDPQPWRNQNGAQTPEGGAS</sequence>
<dbReference type="OrthoDB" id="8084577at2"/>